<dbReference type="Pfam" id="PF01625">
    <property type="entry name" value="PMSR"/>
    <property type="match status" value="1"/>
</dbReference>
<evidence type="ECO:0000256" key="2">
    <source>
        <dbReference type="ARBA" id="ARBA00023002"/>
    </source>
</evidence>
<gene>
    <name evidence="5 7" type="primary">msrA</name>
    <name evidence="7" type="ORF">CL176_00145</name>
</gene>
<dbReference type="PANTHER" id="PTHR43774:SF1">
    <property type="entry name" value="PEPTIDE METHIONINE SULFOXIDE REDUCTASE MSRA 2"/>
    <property type="match status" value="1"/>
</dbReference>
<dbReference type="HAMAP" id="MF_01401">
    <property type="entry name" value="MsrA"/>
    <property type="match status" value="1"/>
</dbReference>
<organism evidence="7 8">
    <name type="scientific">Suicoccus acidiformans</name>
    <dbReference type="NCBI Taxonomy" id="2036206"/>
    <lineage>
        <taxon>Bacteria</taxon>
        <taxon>Bacillati</taxon>
        <taxon>Bacillota</taxon>
        <taxon>Bacilli</taxon>
        <taxon>Lactobacillales</taxon>
        <taxon>Aerococcaceae</taxon>
        <taxon>Suicoccus</taxon>
    </lineage>
</organism>
<evidence type="ECO:0000256" key="4">
    <source>
        <dbReference type="ARBA" id="ARBA00048782"/>
    </source>
</evidence>
<evidence type="ECO:0000313" key="7">
    <source>
        <dbReference type="EMBL" id="AXY24563.1"/>
    </source>
</evidence>
<dbReference type="RefSeq" id="WP_118989487.1">
    <property type="nucleotide sequence ID" value="NZ_CP023434.1"/>
</dbReference>
<reference evidence="7 8" key="1">
    <citation type="submission" date="2017-09" db="EMBL/GenBank/DDBJ databases">
        <title>Complete genome sequence of Oxytococcus suis strain ZY16052.</title>
        <authorList>
            <person name="Li F."/>
        </authorList>
    </citation>
    <scope>NUCLEOTIDE SEQUENCE [LARGE SCALE GENOMIC DNA]</scope>
    <source>
        <strain evidence="7 8">ZY16052</strain>
    </source>
</reference>
<keyword evidence="8" id="KW-1185">Reference proteome</keyword>
<dbReference type="SUPFAM" id="SSF55068">
    <property type="entry name" value="Peptide methionine sulfoxide reductase"/>
    <property type="match status" value="1"/>
</dbReference>
<comment type="function">
    <text evidence="5">Has an important function as a repair enzyme for proteins that have been inactivated by oxidation. Catalyzes the reversible oxidation-reduction of methionine sulfoxide in proteins to methionine.</text>
</comment>
<evidence type="ECO:0000256" key="5">
    <source>
        <dbReference type="HAMAP-Rule" id="MF_01401"/>
    </source>
</evidence>
<evidence type="ECO:0000259" key="6">
    <source>
        <dbReference type="Pfam" id="PF01625"/>
    </source>
</evidence>
<dbReference type="AlphaFoldDB" id="A0A347WHK6"/>
<feature type="active site" evidence="5">
    <location>
        <position position="13"/>
    </location>
</feature>
<dbReference type="InterPro" id="IPR002569">
    <property type="entry name" value="Met_Sox_Rdtase_MsrA_dom"/>
</dbReference>
<sequence>MAEKERAIFAGGCFWCMVHPFDQWPGVEQVRSGYTGGHVENPTYQQVTTGQTGHTEAVEIIYDPELLSYDTLLDIYWSSMDPTDADGQFFDRGSSYRPVIYYTSSDQKAKAEASKQALQASGRYAGDIVVPIEAAEPFYVAEDYHQDYYQKNPVHYEQYYRGSGRKAFVEKHRSR</sequence>
<keyword evidence="2 5" id="KW-0560">Oxidoreductase</keyword>
<comment type="similarity">
    <text evidence="1 5">Belongs to the MsrA Met sulfoxide reductase family.</text>
</comment>
<feature type="domain" description="Peptide methionine sulphoxide reductase MsrA" evidence="6">
    <location>
        <begin position="7"/>
        <end position="157"/>
    </location>
</feature>
<comment type="catalytic activity">
    <reaction evidence="3 5">
        <text>L-methionyl-[protein] + [thioredoxin]-disulfide + H2O = L-methionyl-(S)-S-oxide-[protein] + [thioredoxin]-dithiol</text>
        <dbReference type="Rhea" id="RHEA:14217"/>
        <dbReference type="Rhea" id="RHEA-COMP:10698"/>
        <dbReference type="Rhea" id="RHEA-COMP:10700"/>
        <dbReference type="Rhea" id="RHEA-COMP:12313"/>
        <dbReference type="Rhea" id="RHEA-COMP:12315"/>
        <dbReference type="ChEBI" id="CHEBI:15377"/>
        <dbReference type="ChEBI" id="CHEBI:16044"/>
        <dbReference type="ChEBI" id="CHEBI:29950"/>
        <dbReference type="ChEBI" id="CHEBI:44120"/>
        <dbReference type="ChEBI" id="CHEBI:50058"/>
        <dbReference type="EC" id="1.8.4.11"/>
    </reaction>
</comment>
<dbReference type="KEGG" id="abae:CL176_00145"/>
<dbReference type="OrthoDB" id="4174719at2"/>
<evidence type="ECO:0000313" key="8">
    <source>
        <dbReference type="Proteomes" id="UP000263232"/>
    </source>
</evidence>
<dbReference type="Gene3D" id="3.30.1060.10">
    <property type="entry name" value="Peptide methionine sulphoxide reductase MsrA"/>
    <property type="match status" value="1"/>
</dbReference>
<dbReference type="NCBIfam" id="TIGR00401">
    <property type="entry name" value="msrA"/>
    <property type="match status" value="1"/>
</dbReference>
<dbReference type="GO" id="GO:0008113">
    <property type="term" value="F:peptide-methionine (S)-S-oxide reductase activity"/>
    <property type="evidence" value="ECO:0007669"/>
    <property type="project" value="UniProtKB-UniRule"/>
</dbReference>
<evidence type="ECO:0000256" key="1">
    <source>
        <dbReference type="ARBA" id="ARBA00005591"/>
    </source>
</evidence>
<dbReference type="PANTHER" id="PTHR43774">
    <property type="entry name" value="PEPTIDE METHIONINE SULFOXIDE REDUCTASE"/>
    <property type="match status" value="1"/>
</dbReference>
<dbReference type="GO" id="GO:0033744">
    <property type="term" value="F:L-methionine:thioredoxin-disulfide S-oxidoreductase activity"/>
    <property type="evidence" value="ECO:0007669"/>
    <property type="project" value="RHEA"/>
</dbReference>
<dbReference type="EMBL" id="CP023434">
    <property type="protein sequence ID" value="AXY24563.1"/>
    <property type="molecule type" value="Genomic_DNA"/>
</dbReference>
<accession>A0A347WHK6</accession>
<proteinExistence type="inferred from homology"/>
<dbReference type="InterPro" id="IPR036509">
    <property type="entry name" value="Met_Sox_Rdtase_MsrA_sf"/>
</dbReference>
<protein>
    <recommendedName>
        <fullName evidence="5">Peptide methionine sulfoxide reductase MsrA</fullName>
        <shortName evidence="5">Protein-methionine-S-oxide reductase</shortName>
        <ecNumber evidence="5">1.8.4.11</ecNumber>
    </recommendedName>
    <alternativeName>
        <fullName evidence="5">Peptide-methionine (S)-S-oxide reductase</fullName>
        <shortName evidence="5">Peptide Met(O) reductase</shortName>
    </alternativeName>
</protein>
<name>A0A347WHK6_9LACT</name>
<evidence type="ECO:0000256" key="3">
    <source>
        <dbReference type="ARBA" id="ARBA00047806"/>
    </source>
</evidence>
<dbReference type="EC" id="1.8.4.11" evidence="5"/>
<dbReference type="Proteomes" id="UP000263232">
    <property type="component" value="Chromosome"/>
</dbReference>
<comment type="catalytic activity">
    <reaction evidence="4 5">
        <text>[thioredoxin]-disulfide + L-methionine + H2O = L-methionine (S)-S-oxide + [thioredoxin]-dithiol</text>
        <dbReference type="Rhea" id="RHEA:19993"/>
        <dbReference type="Rhea" id="RHEA-COMP:10698"/>
        <dbReference type="Rhea" id="RHEA-COMP:10700"/>
        <dbReference type="ChEBI" id="CHEBI:15377"/>
        <dbReference type="ChEBI" id="CHEBI:29950"/>
        <dbReference type="ChEBI" id="CHEBI:50058"/>
        <dbReference type="ChEBI" id="CHEBI:57844"/>
        <dbReference type="ChEBI" id="CHEBI:58772"/>
        <dbReference type="EC" id="1.8.4.11"/>
    </reaction>
</comment>